<name>A0AAP2GLX8_9BACT</name>
<keyword evidence="2" id="KW-0732">Signal</keyword>
<feature type="region of interest" description="Disordered" evidence="1">
    <location>
        <begin position="102"/>
        <end position="139"/>
    </location>
</feature>
<feature type="signal peptide" evidence="2">
    <location>
        <begin position="1"/>
        <end position="21"/>
    </location>
</feature>
<evidence type="ECO:0008006" key="5">
    <source>
        <dbReference type="Google" id="ProtNLM"/>
    </source>
</evidence>
<proteinExistence type="predicted"/>
<keyword evidence="4" id="KW-1185">Reference proteome</keyword>
<accession>A0AAP2GLX8</accession>
<evidence type="ECO:0000256" key="2">
    <source>
        <dbReference type="SAM" id="SignalP"/>
    </source>
</evidence>
<feature type="chain" id="PRO_5042978011" description="PepSY domain-containing protein" evidence="2">
    <location>
        <begin position="22"/>
        <end position="139"/>
    </location>
</feature>
<dbReference type="RefSeq" id="WP_254169303.1">
    <property type="nucleotide sequence ID" value="NZ_JAHESF010000044.1"/>
</dbReference>
<evidence type="ECO:0000313" key="3">
    <source>
        <dbReference type="EMBL" id="MBT1700614.1"/>
    </source>
</evidence>
<evidence type="ECO:0000256" key="1">
    <source>
        <dbReference type="SAM" id="MobiDB-lite"/>
    </source>
</evidence>
<feature type="region of interest" description="Disordered" evidence="1">
    <location>
        <begin position="23"/>
        <end position="57"/>
    </location>
</feature>
<comment type="caution">
    <text evidence="3">The sequence shown here is derived from an EMBL/GenBank/DDBJ whole genome shotgun (WGS) entry which is preliminary data.</text>
</comment>
<reference evidence="3 4" key="1">
    <citation type="submission" date="2021-05" db="EMBL/GenBank/DDBJ databases">
        <title>A Polyphasic approach of four new species of the genus Ohtaekwangia: Ohtaekwangia histidinii sp. nov., Ohtaekwangia cretensis sp. nov., Ohtaekwangia indiensis sp. nov., Ohtaekwangia reichenbachii sp. nov. from diverse environment.</title>
        <authorList>
            <person name="Octaviana S."/>
        </authorList>
    </citation>
    <scope>NUCLEOTIDE SEQUENCE [LARGE SCALE GENOMIC DNA]</scope>
    <source>
        <strain evidence="3 4">PWU4</strain>
    </source>
</reference>
<protein>
    <recommendedName>
        <fullName evidence="5">PepSY domain-containing protein</fullName>
    </recommendedName>
</protein>
<feature type="compositionally biased region" description="Low complexity" evidence="1">
    <location>
        <begin position="23"/>
        <end position="39"/>
    </location>
</feature>
<sequence length="139" mass="15485">MKKMLMTMAGSLLIGLSVLHAQTDTTRNKQQQRTQTPTQSPVPQPQTPTPAQQGNQYRTQDMMVVPQDQVPSTLRQTLQGTQYKGWENSTLYQDRGTGEYSLDINNGSATPKTYRFDKNGKVIDNANRPQQSGGGLKDQ</sequence>
<evidence type="ECO:0000313" key="4">
    <source>
        <dbReference type="Proteomes" id="UP001319200"/>
    </source>
</evidence>
<dbReference type="Proteomes" id="UP001319200">
    <property type="component" value="Unassembled WGS sequence"/>
</dbReference>
<dbReference type="EMBL" id="JAHESF010000044">
    <property type="protein sequence ID" value="MBT1700614.1"/>
    <property type="molecule type" value="Genomic_DNA"/>
</dbReference>
<dbReference type="AlphaFoldDB" id="A0AAP2GLX8"/>
<gene>
    <name evidence="3" type="ORF">KK083_27240</name>
</gene>
<organism evidence="3 4">
    <name type="scientific">Chryseosolibacter histidini</name>
    <dbReference type="NCBI Taxonomy" id="2782349"/>
    <lineage>
        <taxon>Bacteria</taxon>
        <taxon>Pseudomonadati</taxon>
        <taxon>Bacteroidota</taxon>
        <taxon>Cytophagia</taxon>
        <taxon>Cytophagales</taxon>
        <taxon>Chryseotaleaceae</taxon>
        <taxon>Chryseosolibacter</taxon>
    </lineage>
</organism>